<evidence type="ECO:0000256" key="9">
    <source>
        <dbReference type="ARBA" id="ARBA00023136"/>
    </source>
</evidence>
<dbReference type="InterPro" id="IPR017972">
    <property type="entry name" value="Cyt_P450_CS"/>
</dbReference>
<evidence type="ECO:0000256" key="4">
    <source>
        <dbReference type="ARBA" id="ARBA00022617"/>
    </source>
</evidence>
<dbReference type="GO" id="GO:0006805">
    <property type="term" value="P:xenobiotic metabolic process"/>
    <property type="evidence" value="ECO:0007669"/>
    <property type="project" value="TreeGrafter"/>
</dbReference>
<proteinExistence type="inferred from homology"/>
<evidence type="ECO:0000256" key="3">
    <source>
        <dbReference type="ARBA" id="ARBA00010617"/>
    </source>
</evidence>
<dbReference type="GO" id="GO:0020037">
    <property type="term" value="F:heme binding"/>
    <property type="evidence" value="ECO:0007669"/>
    <property type="project" value="InterPro"/>
</dbReference>
<comment type="similarity">
    <text evidence="3 11">Belongs to the cytochrome P450 family.</text>
</comment>
<protein>
    <submittedName>
        <fullName evidence="14">Cytochrome P450 2J2-like isoform X2</fullName>
    </submittedName>
</protein>
<feature type="transmembrane region" description="Helical" evidence="12">
    <location>
        <begin position="6"/>
        <end position="25"/>
    </location>
</feature>
<dbReference type="Gene3D" id="1.10.630.10">
    <property type="entry name" value="Cytochrome P450"/>
    <property type="match status" value="1"/>
</dbReference>
<evidence type="ECO:0000256" key="6">
    <source>
        <dbReference type="ARBA" id="ARBA00023002"/>
    </source>
</evidence>
<dbReference type="PRINTS" id="PR00385">
    <property type="entry name" value="P450"/>
</dbReference>
<dbReference type="GO" id="GO:0016020">
    <property type="term" value="C:membrane"/>
    <property type="evidence" value="ECO:0007669"/>
    <property type="project" value="UniProtKB-SubCell"/>
</dbReference>
<dbReference type="RefSeq" id="XP_039236533.1">
    <property type="nucleotide sequence ID" value="XM_039380599.1"/>
</dbReference>
<dbReference type="PROSITE" id="PS00086">
    <property type="entry name" value="CYTOCHROME_P450"/>
    <property type="match status" value="1"/>
</dbReference>
<dbReference type="FunFam" id="1.10.630.10:FF:000004">
    <property type="entry name" value="cytochrome P450 2D15 isoform X1"/>
    <property type="match status" value="1"/>
</dbReference>
<evidence type="ECO:0000313" key="14">
    <source>
        <dbReference type="RefSeq" id="XP_039236533.1"/>
    </source>
</evidence>
<sequence length="440" mass="50537">MLHFLWDSISFHTLLIFLIVFLFVADYMKNRNPKNFPPTPLRLPFLGHIYMMDFKAPHITVQKYTKKYGDIFGMSMGSMKLVVVNGMRLVKEVLVNQGDNFLERPEIPMDMFSKIGNPFDPQFTLTNAVSNIICSLTLGNRFDYHDEDFQKLLKLMHETVFLQGAITTQLYNSFPSIMKFLPGAHQTISKNWKSLKSYMQEQINKHKEDWNPSESRDYIDSYLQEIAKDKGSDTFREEHLVACTLDLMFAGTETTSSTLRWALLFMALHPEIQARVQAEIDAVIGQARQPVLEDRNNMPYTNAVIHEVQRKANIVPLSMPRVAAKDTIVDGFFIPKGTVLTINITSVMFDKNEWETPNTFNPGHFLKDGKFWKRESFLAFSMGKRACLGEVLARSELFLFFTSLLQKFTFQAPPDTTLSLHPLMGITMAPQPYKICAVPR</sequence>
<keyword evidence="4 10" id="KW-0349">Heme</keyword>
<dbReference type="Pfam" id="PF00067">
    <property type="entry name" value="p450"/>
    <property type="match status" value="2"/>
</dbReference>
<comment type="cofactor">
    <cofactor evidence="1 10">
        <name>heme</name>
        <dbReference type="ChEBI" id="CHEBI:30413"/>
    </cofactor>
</comment>
<dbReference type="AlphaFoldDB" id="A0A7R5KFY1"/>
<evidence type="ECO:0000256" key="5">
    <source>
        <dbReference type="ARBA" id="ARBA00022723"/>
    </source>
</evidence>
<keyword evidence="12" id="KW-1133">Transmembrane helix</keyword>
<evidence type="ECO:0000313" key="13">
    <source>
        <dbReference type="Proteomes" id="UP000504627"/>
    </source>
</evidence>
<keyword evidence="6 11" id="KW-0560">Oxidoreductase</keyword>
<reference evidence="14" key="1">
    <citation type="submission" date="2025-08" db="UniProtKB">
        <authorList>
            <consortium name="RefSeq"/>
        </authorList>
    </citation>
    <scope>IDENTIFICATION</scope>
    <source>
        <tissue evidence="14">Muscle</tissue>
    </source>
</reference>
<evidence type="ECO:0000256" key="12">
    <source>
        <dbReference type="SAM" id="Phobius"/>
    </source>
</evidence>
<dbReference type="InterPro" id="IPR036396">
    <property type="entry name" value="Cyt_P450_sf"/>
</dbReference>
<evidence type="ECO:0000256" key="2">
    <source>
        <dbReference type="ARBA" id="ARBA00004370"/>
    </source>
</evidence>
<keyword evidence="9 12" id="KW-0472">Membrane</keyword>
<keyword evidence="7 10" id="KW-0408">Iron</keyword>
<keyword evidence="8 11" id="KW-0503">Monooxygenase</keyword>
<dbReference type="GO" id="GO:0005737">
    <property type="term" value="C:cytoplasm"/>
    <property type="evidence" value="ECO:0007669"/>
    <property type="project" value="TreeGrafter"/>
</dbReference>
<evidence type="ECO:0000256" key="10">
    <source>
        <dbReference type="PIRSR" id="PIRSR602401-1"/>
    </source>
</evidence>
<comment type="subcellular location">
    <subcellularLocation>
        <location evidence="2">Membrane</location>
    </subcellularLocation>
</comment>
<evidence type="ECO:0000256" key="1">
    <source>
        <dbReference type="ARBA" id="ARBA00001971"/>
    </source>
</evidence>
<dbReference type="GO" id="GO:0016712">
    <property type="term" value="F:oxidoreductase activity, acting on paired donors, with incorporation or reduction of molecular oxygen, reduced flavin or flavoprotein as one donor, and incorporation of one atom of oxygen"/>
    <property type="evidence" value="ECO:0007669"/>
    <property type="project" value="TreeGrafter"/>
</dbReference>
<accession>A0A7R5KFY1</accession>
<evidence type="ECO:0000256" key="7">
    <source>
        <dbReference type="ARBA" id="ARBA00023004"/>
    </source>
</evidence>
<evidence type="ECO:0000256" key="11">
    <source>
        <dbReference type="RuleBase" id="RU000461"/>
    </source>
</evidence>
<dbReference type="InterPro" id="IPR001128">
    <property type="entry name" value="Cyt_P450"/>
</dbReference>
<keyword evidence="12" id="KW-0812">Transmembrane</keyword>
<dbReference type="InterPro" id="IPR050182">
    <property type="entry name" value="Cytochrome_P450_fam2"/>
</dbReference>
<dbReference type="Proteomes" id="UP000504627">
    <property type="component" value="Unplaced"/>
</dbReference>
<feature type="binding site" description="axial binding residue" evidence="10">
    <location>
        <position position="387"/>
    </location>
    <ligand>
        <name>heme</name>
        <dbReference type="ChEBI" id="CHEBI:30413"/>
    </ligand>
    <ligandPart>
        <name>Fe</name>
        <dbReference type="ChEBI" id="CHEBI:18248"/>
    </ligandPart>
</feature>
<keyword evidence="13" id="KW-1185">Reference proteome</keyword>
<organism evidence="13 14">
    <name type="scientific">Pipra filicauda</name>
    <name type="common">Wire-tailed manakin</name>
    <dbReference type="NCBI Taxonomy" id="649802"/>
    <lineage>
        <taxon>Eukaryota</taxon>
        <taxon>Metazoa</taxon>
        <taxon>Chordata</taxon>
        <taxon>Craniata</taxon>
        <taxon>Vertebrata</taxon>
        <taxon>Euteleostomi</taxon>
        <taxon>Archelosauria</taxon>
        <taxon>Archosauria</taxon>
        <taxon>Dinosauria</taxon>
        <taxon>Saurischia</taxon>
        <taxon>Theropoda</taxon>
        <taxon>Coelurosauria</taxon>
        <taxon>Aves</taxon>
        <taxon>Neognathae</taxon>
        <taxon>Neoaves</taxon>
        <taxon>Telluraves</taxon>
        <taxon>Australaves</taxon>
        <taxon>Passeriformes</taxon>
        <taxon>Pipridae</taxon>
        <taxon>Pipra</taxon>
    </lineage>
</organism>
<dbReference type="PANTHER" id="PTHR24300">
    <property type="entry name" value="CYTOCHROME P450 508A4-RELATED"/>
    <property type="match status" value="1"/>
</dbReference>
<dbReference type="InterPro" id="IPR002401">
    <property type="entry name" value="Cyt_P450_E_grp-I"/>
</dbReference>
<dbReference type="GO" id="GO:0005506">
    <property type="term" value="F:iron ion binding"/>
    <property type="evidence" value="ECO:0007669"/>
    <property type="project" value="InterPro"/>
</dbReference>
<dbReference type="GeneID" id="114002604"/>
<dbReference type="SUPFAM" id="SSF48264">
    <property type="entry name" value="Cytochrome P450"/>
    <property type="match status" value="1"/>
</dbReference>
<dbReference type="GO" id="GO:0006082">
    <property type="term" value="P:organic acid metabolic process"/>
    <property type="evidence" value="ECO:0007669"/>
    <property type="project" value="TreeGrafter"/>
</dbReference>
<evidence type="ECO:0000256" key="8">
    <source>
        <dbReference type="ARBA" id="ARBA00023033"/>
    </source>
</evidence>
<keyword evidence="5 10" id="KW-0479">Metal-binding</keyword>
<dbReference type="PRINTS" id="PR00463">
    <property type="entry name" value="EP450I"/>
</dbReference>
<name>A0A7R5KFY1_9PASS</name>
<dbReference type="PANTHER" id="PTHR24300:SF177">
    <property type="entry name" value="CYTOCHROME P450 2J2"/>
    <property type="match status" value="1"/>
</dbReference>
<gene>
    <name evidence="14" type="primary">LOC114002604</name>
</gene>